<protein>
    <submittedName>
        <fullName evidence="1">Uncharacterized protein</fullName>
    </submittedName>
</protein>
<dbReference type="eggNOG" id="ENOG502ZU8Z">
    <property type="taxonomic scope" value="Bacteria"/>
</dbReference>
<dbReference type="EMBL" id="JH651379">
    <property type="protein sequence ID" value="EIJ38783.1"/>
    <property type="molecule type" value="Genomic_DNA"/>
</dbReference>
<sequence>MENAYLKNPEDECPIDVRKNRFKASFLEFKGYLDLLITIEALINGCIMATQGDHYSQSSVDNSGSDIRKTLEFVRQLLPIEEGEYLDECYNLLIKEP</sequence>
<keyword evidence="2" id="KW-1185">Reference proteome</keyword>
<evidence type="ECO:0000313" key="2">
    <source>
        <dbReference type="Proteomes" id="UP000004690"/>
    </source>
</evidence>
<dbReference type="OrthoDB" id="1446962at2"/>
<dbReference type="AlphaFoldDB" id="I3C590"/>
<organism evidence="1 2">
    <name type="scientific">Galbibacter orientalis DSM 19592</name>
    <dbReference type="NCBI Taxonomy" id="926559"/>
    <lineage>
        <taxon>Bacteria</taxon>
        <taxon>Pseudomonadati</taxon>
        <taxon>Bacteroidota</taxon>
        <taxon>Flavobacteriia</taxon>
        <taxon>Flavobacteriales</taxon>
        <taxon>Flavobacteriaceae</taxon>
        <taxon>Galbibacter</taxon>
    </lineage>
</organism>
<accession>I3C590</accession>
<dbReference type="RefSeq" id="WP_008612065.1">
    <property type="nucleotide sequence ID" value="NZ_JH651379.1"/>
</dbReference>
<dbReference type="Proteomes" id="UP000004690">
    <property type="component" value="Unassembled WGS sequence"/>
</dbReference>
<proteinExistence type="predicted"/>
<evidence type="ECO:0000313" key="1">
    <source>
        <dbReference type="EMBL" id="EIJ38783.1"/>
    </source>
</evidence>
<gene>
    <name evidence="1" type="ORF">JoomaDRAFT_1776</name>
</gene>
<dbReference type="HOGENOM" id="CLU_2342995_0_0_10"/>
<dbReference type="STRING" id="926559.JoomaDRAFT_1776"/>
<name>I3C590_9FLAO</name>
<reference evidence="1 2" key="1">
    <citation type="submission" date="2012-02" db="EMBL/GenBank/DDBJ databases">
        <title>Improved High-Quality Draft genome of Joostella marina DSM 19592.</title>
        <authorList>
            <consortium name="US DOE Joint Genome Institute (JGI-PGF)"/>
            <person name="Lucas S."/>
            <person name="Copeland A."/>
            <person name="Lapidus A."/>
            <person name="Bruce D."/>
            <person name="Goodwin L."/>
            <person name="Pitluck S."/>
            <person name="Peters L."/>
            <person name="Chertkov O."/>
            <person name="Ovchinnikova G."/>
            <person name="Kyrpides N."/>
            <person name="Mavromatis K."/>
            <person name="Detter J.C."/>
            <person name="Han C."/>
            <person name="Land M."/>
            <person name="Hauser L."/>
            <person name="Markowitz V."/>
            <person name="Cheng J.-F."/>
            <person name="Hugenholtz P."/>
            <person name="Woyke T."/>
            <person name="Wu D."/>
            <person name="Tindall B."/>
            <person name="Brambilla E."/>
            <person name="Klenk H.-P."/>
            <person name="Eisen J.A."/>
        </authorList>
    </citation>
    <scope>NUCLEOTIDE SEQUENCE [LARGE SCALE GENOMIC DNA]</scope>
    <source>
        <strain evidence="1 2">DSM 19592</strain>
    </source>
</reference>